<sequence>MSEQVRQLLTPEQVAAALNITTAQLAAWRAAGTGPNYFSLPEGVIRYGPRQLADWIRRDIPLF</sequence>
<dbReference type="AlphaFoldDB" id="A0A4S4FJK3"/>
<accession>A0A4S4FJK3</accession>
<dbReference type="RefSeq" id="WP_136427646.1">
    <property type="nucleotide sequence ID" value="NZ_SSSM01000005.1"/>
</dbReference>
<dbReference type="InterPro" id="IPR009061">
    <property type="entry name" value="DNA-bd_dom_put_sf"/>
</dbReference>
<dbReference type="SUPFAM" id="SSF46955">
    <property type="entry name" value="Putative DNA-binding domain"/>
    <property type="match status" value="1"/>
</dbReference>
<dbReference type="Proteomes" id="UP000309133">
    <property type="component" value="Unassembled WGS sequence"/>
</dbReference>
<name>A0A4S4FJK3_9MICO</name>
<gene>
    <name evidence="1" type="ORF">E6C64_11385</name>
</gene>
<dbReference type="GO" id="GO:0003677">
    <property type="term" value="F:DNA binding"/>
    <property type="evidence" value="ECO:0007669"/>
    <property type="project" value="UniProtKB-KW"/>
</dbReference>
<reference evidence="1 2" key="1">
    <citation type="submission" date="2019-04" db="EMBL/GenBank/DDBJ databases">
        <authorList>
            <person name="Jiang L."/>
        </authorList>
    </citation>
    <scope>NUCLEOTIDE SEQUENCE [LARGE SCALE GENOMIC DNA]</scope>
    <source>
        <strain evidence="1 2">YIM 131853</strain>
    </source>
</reference>
<keyword evidence="2" id="KW-1185">Reference proteome</keyword>
<evidence type="ECO:0000313" key="1">
    <source>
        <dbReference type="EMBL" id="THG29316.1"/>
    </source>
</evidence>
<comment type="caution">
    <text evidence="1">The sequence shown here is derived from an EMBL/GenBank/DDBJ whole genome shotgun (WGS) entry which is preliminary data.</text>
</comment>
<dbReference type="EMBL" id="SSSM01000005">
    <property type="protein sequence ID" value="THG29316.1"/>
    <property type="molecule type" value="Genomic_DNA"/>
</dbReference>
<dbReference type="OrthoDB" id="3267842at2"/>
<proteinExistence type="predicted"/>
<protein>
    <submittedName>
        <fullName evidence="1">DNA-binding protein</fullName>
    </submittedName>
</protein>
<evidence type="ECO:0000313" key="2">
    <source>
        <dbReference type="Proteomes" id="UP000309133"/>
    </source>
</evidence>
<keyword evidence="1" id="KW-0238">DNA-binding</keyword>
<organism evidence="1 2">
    <name type="scientific">Naasia lichenicola</name>
    <dbReference type="NCBI Taxonomy" id="2565933"/>
    <lineage>
        <taxon>Bacteria</taxon>
        <taxon>Bacillati</taxon>
        <taxon>Actinomycetota</taxon>
        <taxon>Actinomycetes</taxon>
        <taxon>Micrococcales</taxon>
        <taxon>Microbacteriaceae</taxon>
        <taxon>Naasia</taxon>
    </lineage>
</organism>